<comment type="subcellular location">
    <subcellularLocation>
        <location evidence="1">Fimbrium</location>
    </subcellularLocation>
</comment>
<evidence type="ECO:0000256" key="2">
    <source>
        <dbReference type="ARBA" id="ARBA00006011"/>
    </source>
</evidence>
<dbReference type="OrthoDB" id="1049870at2"/>
<evidence type="ECO:0000256" key="1">
    <source>
        <dbReference type="ARBA" id="ARBA00004561"/>
    </source>
</evidence>
<dbReference type="Pfam" id="PF22492">
    <property type="entry name" value="FimA4_C"/>
    <property type="match status" value="1"/>
</dbReference>
<name>A0A2V3PQC6_9BACT</name>
<dbReference type="GO" id="GO:0009289">
    <property type="term" value="C:pilus"/>
    <property type="evidence" value="ECO:0007669"/>
    <property type="project" value="UniProtKB-SubCell"/>
</dbReference>
<reference evidence="7 8" key="1">
    <citation type="submission" date="2018-03" db="EMBL/GenBank/DDBJ databases">
        <title>Genomic Encyclopedia of Archaeal and Bacterial Type Strains, Phase II (KMG-II): from individual species to whole genera.</title>
        <authorList>
            <person name="Goeker M."/>
        </authorList>
    </citation>
    <scope>NUCLEOTIDE SEQUENCE [LARGE SCALE GENOMIC DNA]</scope>
    <source>
        <strain evidence="7 8">DSM 100214</strain>
    </source>
</reference>
<evidence type="ECO:0000259" key="6">
    <source>
        <dbReference type="Pfam" id="PF22492"/>
    </source>
</evidence>
<dbReference type="AlphaFoldDB" id="A0A2V3PQC6"/>
<keyword evidence="8" id="KW-1185">Reference proteome</keyword>
<dbReference type="EMBL" id="QICL01000014">
    <property type="protein sequence ID" value="PXV63354.1"/>
    <property type="molecule type" value="Genomic_DNA"/>
</dbReference>
<proteinExistence type="inferred from homology"/>
<evidence type="ECO:0000313" key="7">
    <source>
        <dbReference type="EMBL" id="PXV63354.1"/>
    </source>
</evidence>
<gene>
    <name evidence="7" type="ORF">CLV62_11471</name>
</gene>
<dbReference type="InterPro" id="IPR053878">
    <property type="entry name" value="FimA_C"/>
</dbReference>
<dbReference type="PROSITE" id="PS51257">
    <property type="entry name" value="PROKAR_LIPOPROTEIN"/>
    <property type="match status" value="1"/>
</dbReference>
<comment type="similarity">
    <text evidence="2">Belongs to the bacteroidetes fimbrillin superfamily. FimA/Mfa1 family.</text>
</comment>
<comment type="caution">
    <text evidence="7">The sequence shown here is derived from an EMBL/GenBank/DDBJ whole genome shotgun (WGS) entry which is preliminary data.</text>
</comment>
<dbReference type="Proteomes" id="UP000247973">
    <property type="component" value="Unassembled WGS sequence"/>
</dbReference>
<feature type="domain" description="Major fimbrial subunit protein N-terminal" evidence="5">
    <location>
        <begin position="37"/>
        <end position="167"/>
    </location>
</feature>
<keyword evidence="3" id="KW-0732">Signal</keyword>
<evidence type="ECO:0000259" key="5">
    <source>
        <dbReference type="Pfam" id="PF06321"/>
    </source>
</evidence>
<evidence type="ECO:0000256" key="3">
    <source>
        <dbReference type="ARBA" id="ARBA00022729"/>
    </source>
</evidence>
<dbReference type="Gene3D" id="2.60.40.3690">
    <property type="match status" value="1"/>
</dbReference>
<evidence type="ECO:0000256" key="4">
    <source>
        <dbReference type="ARBA" id="ARBA00023263"/>
    </source>
</evidence>
<feature type="domain" description="Major fimbrium subunit FimA C-terminal" evidence="6">
    <location>
        <begin position="194"/>
        <end position="369"/>
    </location>
</feature>
<sequence length="380" mass="40724">MKLKNLFLLGSIALMTMSCEKSEDSVEASPMISVKSASISLQIAGSDDLGTRSSGSPTQEEKVLKLDAFVFNADGSLEAYKPATSSVNTITKVDNIAVTSGAKKIFVLANYAGDASLIKTLDDLKKVSADLKNEKDNGRLIMSTDLADVTILPGKNYIGYASGVTDGTSLAPHSYSLTRLVSRVKIEDMQWQSSEYTFEDQTAFVLNAAKNSFIVSATSVSAPSSYYEGLAGSGDLFPSESTVLSGADNFLTTVAGNNNTYFYLYENQPVNSVMNYPTILVIRAKVKRSNVYVSNIPGRVDANGYTYFPVIINKEGTSSTVTGATDGHTYIKRNNTYSVKTVVKGLGTSNPFSSESPSSLNAQVNVAAWALNISQTNVFE</sequence>
<keyword evidence="4" id="KW-0281">Fimbrium</keyword>
<accession>A0A2V3PQC6</accession>
<protein>
    <submittedName>
        <fullName evidence="7">Major fimbrial subunit protein FimA</fullName>
    </submittedName>
</protein>
<evidence type="ECO:0000313" key="8">
    <source>
        <dbReference type="Proteomes" id="UP000247973"/>
    </source>
</evidence>
<dbReference type="RefSeq" id="WP_110310996.1">
    <property type="nucleotide sequence ID" value="NZ_QICL01000014.1"/>
</dbReference>
<dbReference type="InterPro" id="IPR029141">
    <property type="entry name" value="FimA_N"/>
</dbReference>
<organism evidence="7 8">
    <name type="scientific">Dysgonomonas alginatilytica</name>
    <dbReference type="NCBI Taxonomy" id="1605892"/>
    <lineage>
        <taxon>Bacteria</taxon>
        <taxon>Pseudomonadati</taxon>
        <taxon>Bacteroidota</taxon>
        <taxon>Bacteroidia</taxon>
        <taxon>Bacteroidales</taxon>
        <taxon>Dysgonomonadaceae</taxon>
        <taxon>Dysgonomonas</taxon>
    </lineage>
</organism>
<dbReference type="Pfam" id="PF06321">
    <property type="entry name" value="P_gingi_FimA"/>
    <property type="match status" value="1"/>
</dbReference>
<dbReference type="Gene3D" id="2.60.40.2580">
    <property type="match status" value="1"/>
</dbReference>